<keyword evidence="3" id="KW-1003">Cell membrane</keyword>
<gene>
    <name evidence="7" type="ORF">QK289_07560</name>
</gene>
<comment type="subcellular location">
    <subcellularLocation>
        <location evidence="1">Cell membrane</location>
        <topology evidence="1">Peripheral membrane protein</topology>
    </subcellularLocation>
</comment>
<keyword evidence="5" id="KW-0777">Teichoic acid biosynthesis</keyword>
<dbReference type="InterPro" id="IPR007554">
    <property type="entry name" value="Glycerophosphate_synth"/>
</dbReference>
<keyword evidence="6" id="KW-0472">Membrane</keyword>
<evidence type="ECO:0000256" key="3">
    <source>
        <dbReference type="ARBA" id="ARBA00022475"/>
    </source>
</evidence>
<organism evidence="7 8">
    <name type="scientific">Exiguobacterium antarcticum</name>
    <dbReference type="NCBI Taxonomy" id="132920"/>
    <lineage>
        <taxon>Bacteria</taxon>
        <taxon>Bacillati</taxon>
        <taxon>Bacillota</taxon>
        <taxon>Bacilli</taxon>
        <taxon>Bacillales</taxon>
        <taxon>Bacillales Family XII. Incertae Sedis</taxon>
        <taxon>Exiguobacterium</taxon>
    </lineage>
</organism>
<dbReference type="InterPro" id="IPR043149">
    <property type="entry name" value="TagF_N"/>
</dbReference>
<dbReference type="Gene3D" id="3.40.50.11820">
    <property type="match status" value="1"/>
</dbReference>
<dbReference type="PANTHER" id="PTHR37316">
    <property type="entry name" value="TEICHOIC ACID GLYCEROL-PHOSPHATE PRIMASE"/>
    <property type="match status" value="1"/>
</dbReference>
<dbReference type="RefSeq" id="WP_282355878.1">
    <property type="nucleotide sequence ID" value="NZ_JASBQV010000009.1"/>
</dbReference>
<evidence type="ECO:0000313" key="8">
    <source>
        <dbReference type="Proteomes" id="UP001243286"/>
    </source>
</evidence>
<reference evidence="7 8" key="1">
    <citation type="submission" date="2023-04" db="EMBL/GenBank/DDBJ databases">
        <title>Antarctic isolates genomes.</title>
        <authorList>
            <person name="Dimov S.G."/>
        </authorList>
    </citation>
    <scope>NUCLEOTIDE SEQUENCE [LARGE SCALE GENOMIC DNA]</scope>
    <source>
        <strain evidence="7 8">AL19</strain>
    </source>
</reference>
<sequence length="402" mass="47345">MKQKLRLIQRRTVHYLLVVTYWMSKLFPVQPKKVVFATYRSDKLVDNFRAVYDELESRELGFHYVFLLKRFPQNLFGQVKYVFHMMRATYELATARYFIIDDYYYPVYVSSLRKGTEVVQLWHACGAFKKFGYSVLDKSYSPDDDYLKMVDIHRNYSKVYVSGEACVAPFAEAFGMDSKRIHPFGVPRTDQLLNQERQVQIENKLYASHPEWRSKKLILLAPTFRGNGQTTAHYDQELDFQQFREQLGPDHILLLRMHPFVLNRPVVPAEFSDQIIDMTDYPDINDLMQISDILVTDYSSVIFEFALLKKPIIFLVNDLNSYKEERDFYFPYESFVPGPIVSSFHDVITWIKANQFEPEQIERFAARFFTYQDGQATKRIVDHVLMGALPEAPAHQEKMKTV</sequence>
<dbReference type="Gene3D" id="3.40.50.12580">
    <property type="match status" value="1"/>
</dbReference>
<comment type="caution">
    <text evidence="7">The sequence shown here is derived from an EMBL/GenBank/DDBJ whole genome shotgun (WGS) entry which is preliminary data.</text>
</comment>
<dbReference type="SUPFAM" id="SSF53756">
    <property type="entry name" value="UDP-Glycosyltransferase/glycogen phosphorylase"/>
    <property type="match status" value="1"/>
</dbReference>
<dbReference type="InterPro" id="IPR043148">
    <property type="entry name" value="TagF_C"/>
</dbReference>
<dbReference type="PANTHER" id="PTHR37316:SF2">
    <property type="entry name" value="TEICHOIC ACID RIBITOL-PHOSPHATE POLYMERASE TARK"/>
    <property type="match status" value="1"/>
</dbReference>
<dbReference type="InterPro" id="IPR051612">
    <property type="entry name" value="Teichoic_Acid_Biosynth"/>
</dbReference>
<dbReference type="Proteomes" id="UP001243286">
    <property type="component" value="Unassembled WGS sequence"/>
</dbReference>
<proteinExistence type="inferred from homology"/>
<comment type="similarity">
    <text evidence="2">Belongs to the CDP-glycerol glycerophosphotransferase family.</text>
</comment>
<protein>
    <submittedName>
        <fullName evidence="7">CDP-glycerol glycerophosphotransferase family protein</fullName>
    </submittedName>
</protein>
<dbReference type="Pfam" id="PF04464">
    <property type="entry name" value="Glyphos_transf"/>
    <property type="match status" value="1"/>
</dbReference>
<evidence type="ECO:0000256" key="6">
    <source>
        <dbReference type="ARBA" id="ARBA00023136"/>
    </source>
</evidence>
<evidence type="ECO:0000256" key="4">
    <source>
        <dbReference type="ARBA" id="ARBA00022679"/>
    </source>
</evidence>
<accession>A0ABT6R1N5</accession>
<evidence type="ECO:0000256" key="1">
    <source>
        <dbReference type="ARBA" id="ARBA00004202"/>
    </source>
</evidence>
<evidence type="ECO:0000256" key="2">
    <source>
        <dbReference type="ARBA" id="ARBA00010488"/>
    </source>
</evidence>
<evidence type="ECO:0000256" key="5">
    <source>
        <dbReference type="ARBA" id="ARBA00022944"/>
    </source>
</evidence>
<name>A0ABT6R1N5_9BACL</name>
<dbReference type="EMBL" id="JASBQV010000009">
    <property type="protein sequence ID" value="MDI3234863.1"/>
    <property type="molecule type" value="Genomic_DNA"/>
</dbReference>
<evidence type="ECO:0000313" key="7">
    <source>
        <dbReference type="EMBL" id="MDI3234863.1"/>
    </source>
</evidence>
<keyword evidence="4" id="KW-0808">Transferase</keyword>
<keyword evidence="8" id="KW-1185">Reference proteome</keyword>